<dbReference type="EMBL" id="CABPSJ010000006">
    <property type="protein sequence ID" value="VVE37847.1"/>
    <property type="molecule type" value="Genomic_DNA"/>
</dbReference>
<proteinExistence type="predicted"/>
<dbReference type="GO" id="GO:0003677">
    <property type="term" value="F:DNA binding"/>
    <property type="evidence" value="ECO:0007669"/>
    <property type="project" value="InterPro"/>
</dbReference>
<accession>A0A5E4XN89</accession>
<evidence type="ECO:0008006" key="4">
    <source>
        <dbReference type="Google" id="ProtNLM"/>
    </source>
</evidence>
<reference evidence="2 3" key="1">
    <citation type="submission" date="2019-08" db="EMBL/GenBank/DDBJ databases">
        <authorList>
            <person name="Peeters C."/>
        </authorList>
    </citation>
    <scope>NUCLEOTIDE SEQUENCE [LARGE SCALE GENOMIC DNA]</scope>
    <source>
        <strain evidence="2 3">LMG 31110</strain>
    </source>
</reference>
<evidence type="ECO:0000313" key="3">
    <source>
        <dbReference type="Proteomes" id="UP000337189"/>
    </source>
</evidence>
<dbReference type="InterPro" id="IPR013762">
    <property type="entry name" value="Integrase-like_cat_sf"/>
</dbReference>
<dbReference type="Proteomes" id="UP000337189">
    <property type="component" value="Unassembled WGS sequence"/>
</dbReference>
<name>A0A5E4XN89_9BURK</name>
<evidence type="ECO:0000313" key="2">
    <source>
        <dbReference type="EMBL" id="VVE37847.1"/>
    </source>
</evidence>
<organism evidence="2 3">
    <name type="scientific">Pandoraea communis</name>
    <dbReference type="NCBI Taxonomy" id="2508297"/>
    <lineage>
        <taxon>Bacteria</taxon>
        <taxon>Pseudomonadati</taxon>
        <taxon>Pseudomonadota</taxon>
        <taxon>Betaproteobacteria</taxon>
        <taxon>Burkholderiales</taxon>
        <taxon>Burkholderiaceae</taxon>
        <taxon>Pandoraea</taxon>
    </lineage>
</organism>
<dbReference type="AlphaFoldDB" id="A0A5E4XN89"/>
<protein>
    <recommendedName>
        <fullName evidence="4">Integrase</fullName>
    </recommendedName>
</protein>
<gene>
    <name evidence="2" type="ORF">PCO31110_04033</name>
</gene>
<dbReference type="GO" id="GO:0006310">
    <property type="term" value="P:DNA recombination"/>
    <property type="evidence" value="ECO:0007669"/>
    <property type="project" value="UniProtKB-KW"/>
</dbReference>
<dbReference type="InterPro" id="IPR011010">
    <property type="entry name" value="DNA_brk_join_enz"/>
</dbReference>
<dbReference type="SUPFAM" id="SSF56349">
    <property type="entry name" value="DNA breaking-rejoining enzymes"/>
    <property type="match status" value="1"/>
</dbReference>
<keyword evidence="1" id="KW-0233">DNA recombination</keyword>
<dbReference type="Gene3D" id="1.10.443.10">
    <property type="entry name" value="Intergrase catalytic core"/>
    <property type="match status" value="1"/>
</dbReference>
<sequence>MPMHDLKKLPPLDFPNVQYGASETPWNLNVLLYRGGANAPKGQVAKLITMAKLGEPQLDRLELVSKLHEEIISALASGHSRVTAASRILYLRYFFRFADRTHRPMTLESAVETYCAWADCLFHRTRIKKGTRKGTGTPDSQPLAVNSAYLYASTVGALLDRVLERHTGVVELTRLEHRKHRKTATGIQAEKQNLNDTFAFGHLLQNICDGLTTRMTLEVSLPIQIELGGGKTLTLAGYTGFHPRTEDPRLGTRYPLANLRIEAELLMFIAQTGMNRTQALNLELRHFFYVSHLKSYQVKDYKNRRGGLVLFEIFKEYKSHFERYLEWRRTLFPNSNRLFPFIGVRGSRPEARYSGHRIRAVCKQLSVPYICPRMLRRTRVNWLLRKLADPNITAEMAQHTKEILLTVYEQPSLQRAMVEAAHFWSKSDALSSKMQSVAPGDCTGQPKEAEDIPNQATKPNCINASGCLWCENHRDVDSFDYVWALTTFLHLKTIELSKAPLPRSDEDVPPAKHAINRAHDKLKWFEQSDEVRRGWVHEARTRIIEGDFHPNFSCEIAELEGVA</sequence>
<dbReference type="GO" id="GO:0015074">
    <property type="term" value="P:DNA integration"/>
    <property type="evidence" value="ECO:0007669"/>
    <property type="project" value="InterPro"/>
</dbReference>
<evidence type="ECO:0000256" key="1">
    <source>
        <dbReference type="ARBA" id="ARBA00023172"/>
    </source>
</evidence>